<dbReference type="EMBL" id="LR877145">
    <property type="protein sequence ID" value="CAD2213398.1"/>
    <property type="molecule type" value="Genomic_DNA"/>
</dbReference>
<organism evidence="1 2">
    <name type="scientific">Angomonas deanei</name>
    <dbReference type="NCBI Taxonomy" id="59799"/>
    <lineage>
        <taxon>Eukaryota</taxon>
        <taxon>Discoba</taxon>
        <taxon>Euglenozoa</taxon>
        <taxon>Kinetoplastea</taxon>
        <taxon>Metakinetoplastina</taxon>
        <taxon>Trypanosomatida</taxon>
        <taxon>Trypanosomatidae</taxon>
        <taxon>Strigomonadinae</taxon>
        <taxon>Angomonas</taxon>
    </lineage>
</organism>
<sequence length="192" mass="22415">MGSITPEEHRLLLEEAVKLKADVSEVGCAKRKSCFAMQKDKRWHNAAVDKDDDLLLKRAYRNPQDPSYQKERARDYHRQQSILRYEKTLPRRRAVDPYVSLTGAQVDTRMTVPNQYTAAKLAEREGGKWVLDNPHRQQLSRKQPVMTRVMQGEYYNGQRVPNHRETDFIAANRADVRVASRLNHLRKECADR</sequence>
<proteinExistence type="predicted"/>
<dbReference type="Proteomes" id="UP000515908">
    <property type="component" value="Chromosome 01"/>
</dbReference>
<protein>
    <submittedName>
        <fullName evidence="1">Uncharacterized protein</fullName>
    </submittedName>
</protein>
<dbReference type="OrthoDB" id="271786at2759"/>
<gene>
    <name evidence="1" type="ORF">ADEAN_000083900</name>
</gene>
<evidence type="ECO:0000313" key="2">
    <source>
        <dbReference type="Proteomes" id="UP000515908"/>
    </source>
</evidence>
<dbReference type="AlphaFoldDB" id="S9V944"/>
<accession>S9V944</accession>
<reference evidence="1 2" key="1">
    <citation type="submission" date="2020-08" db="EMBL/GenBank/DDBJ databases">
        <authorList>
            <person name="Newling K."/>
            <person name="Davey J."/>
            <person name="Forrester S."/>
        </authorList>
    </citation>
    <scope>NUCLEOTIDE SEQUENCE [LARGE SCALE GENOMIC DNA]</scope>
    <source>
        <strain evidence="2">Crithidia deanei Carvalho (ATCC PRA-265)</strain>
    </source>
</reference>
<dbReference type="VEuPathDB" id="TriTrypDB:ADEAN_000083900"/>
<keyword evidence="2" id="KW-1185">Reference proteome</keyword>
<evidence type="ECO:0000313" key="1">
    <source>
        <dbReference type="EMBL" id="CAD2213398.1"/>
    </source>
</evidence>
<name>S9V944_9TRYP</name>